<organism evidence="1">
    <name type="scientific">Anopheles triannulatus</name>
    <dbReference type="NCBI Taxonomy" id="58253"/>
    <lineage>
        <taxon>Eukaryota</taxon>
        <taxon>Metazoa</taxon>
        <taxon>Ecdysozoa</taxon>
        <taxon>Arthropoda</taxon>
        <taxon>Hexapoda</taxon>
        <taxon>Insecta</taxon>
        <taxon>Pterygota</taxon>
        <taxon>Neoptera</taxon>
        <taxon>Endopterygota</taxon>
        <taxon>Diptera</taxon>
        <taxon>Nematocera</taxon>
        <taxon>Culicoidea</taxon>
        <taxon>Culicidae</taxon>
        <taxon>Anophelinae</taxon>
        <taxon>Anopheles</taxon>
    </lineage>
</organism>
<sequence>MIMHRILTYLRLIHIASLSESIMLHATAYLIDFDSCRLILIASSLFLTYTTHKNTTHTTLLQKAVILSSRTRILFSRTW</sequence>
<name>A0A2M4B6B2_9DIPT</name>
<accession>A0A2M4B6B2</accession>
<reference evidence="1" key="1">
    <citation type="submission" date="2018-01" db="EMBL/GenBank/DDBJ databases">
        <title>An insight into the sialome of Amazonian anophelines.</title>
        <authorList>
            <person name="Ribeiro J.M."/>
            <person name="Scarpassa V."/>
            <person name="Calvo E."/>
        </authorList>
    </citation>
    <scope>NUCLEOTIDE SEQUENCE</scope>
    <source>
        <tissue evidence="1">Salivary glands</tissue>
    </source>
</reference>
<protein>
    <submittedName>
        <fullName evidence="1">Putative secreted protein</fullName>
    </submittedName>
</protein>
<evidence type="ECO:0000313" key="1">
    <source>
        <dbReference type="EMBL" id="MBW48594.1"/>
    </source>
</evidence>
<dbReference type="AlphaFoldDB" id="A0A2M4B6B2"/>
<dbReference type="EMBL" id="GGFK01015273">
    <property type="protein sequence ID" value="MBW48594.1"/>
    <property type="molecule type" value="Transcribed_RNA"/>
</dbReference>
<proteinExistence type="predicted"/>